<dbReference type="EMBL" id="ML986484">
    <property type="protein sequence ID" value="KAF2280789.1"/>
    <property type="molecule type" value="Genomic_DNA"/>
</dbReference>
<name>A0A6A6K0B4_WESOR</name>
<proteinExistence type="predicted"/>
<evidence type="ECO:0000313" key="3">
    <source>
        <dbReference type="Proteomes" id="UP000800097"/>
    </source>
</evidence>
<feature type="coiled-coil region" evidence="1">
    <location>
        <begin position="196"/>
        <end position="247"/>
    </location>
</feature>
<sequence>MASSRAYIPSASILRALSRPRPIPCPFSQRLSLQTVRGAARRKKPKKPQDIIPKDENIYADQLGKTISAIEFYEQDLDEGTAPKLVKRISTREQAMDEEKKWRMALEDATNPDYDDTELRKQILDDMLADPTYDEIKDYMIYLRAKLEGRENETAYGQELQKITKTEDEIEAEQMWSRVAVALHESAQKYIDNPEYASARKELEDFQAKLVNLEKGNVGFEESIERLNAKLQQIPAAQKQLEEVKKELPPEWLSDEWLDKLSESEEAEEDLDEADPIDQFKIDMLLMQMQEIMAAMGNKEMVKEIQTVLDDKPSLDPEDNADEFEEKQGFDVNELKARVASLKQSTPDMKPDPKADAVVESMLADPYILDKLAAIKHHIVKQKAYEPPSAPDPETLDKSRLTTYKQRLRMVENDPEHLEALEQLRVDLPPPFNAHPALKSLNQALKLAYLGASDDVRRILWRSYMRAREVPTLLQNIPDDAWDILWYSQAVNWASNQNRDAHLKLLMADLRTVDKEGPPTPPDALPV</sequence>
<accession>A0A6A6K0B4</accession>
<evidence type="ECO:0000256" key="1">
    <source>
        <dbReference type="SAM" id="Coils"/>
    </source>
</evidence>
<dbReference type="GeneID" id="54550493"/>
<reference evidence="2" key="1">
    <citation type="journal article" date="2020" name="Stud. Mycol.">
        <title>101 Dothideomycetes genomes: a test case for predicting lifestyles and emergence of pathogens.</title>
        <authorList>
            <person name="Haridas S."/>
            <person name="Albert R."/>
            <person name="Binder M."/>
            <person name="Bloem J."/>
            <person name="Labutti K."/>
            <person name="Salamov A."/>
            <person name="Andreopoulos B."/>
            <person name="Baker S."/>
            <person name="Barry K."/>
            <person name="Bills G."/>
            <person name="Bluhm B."/>
            <person name="Cannon C."/>
            <person name="Castanera R."/>
            <person name="Culley D."/>
            <person name="Daum C."/>
            <person name="Ezra D."/>
            <person name="Gonzalez J."/>
            <person name="Henrissat B."/>
            <person name="Kuo A."/>
            <person name="Liang C."/>
            <person name="Lipzen A."/>
            <person name="Lutzoni F."/>
            <person name="Magnuson J."/>
            <person name="Mondo S."/>
            <person name="Nolan M."/>
            <person name="Ohm R."/>
            <person name="Pangilinan J."/>
            <person name="Park H.-J."/>
            <person name="Ramirez L."/>
            <person name="Alfaro M."/>
            <person name="Sun H."/>
            <person name="Tritt A."/>
            <person name="Yoshinaga Y."/>
            <person name="Zwiers L.-H."/>
            <person name="Turgeon B."/>
            <person name="Goodwin S."/>
            <person name="Spatafora J."/>
            <person name="Crous P."/>
            <person name="Grigoriev I."/>
        </authorList>
    </citation>
    <scope>NUCLEOTIDE SEQUENCE</scope>
    <source>
        <strain evidence="2">CBS 379.55</strain>
    </source>
</reference>
<dbReference type="RefSeq" id="XP_033658326.1">
    <property type="nucleotide sequence ID" value="XM_033797318.1"/>
</dbReference>
<gene>
    <name evidence="2" type="ORF">EI97DRAFT_428894</name>
</gene>
<organism evidence="2 3">
    <name type="scientific">Westerdykella ornata</name>
    <dbReference type="NCBI Taxonomy" id="318751"/>
    <lineage>
        <taxon>Eukaryota</taxon>
        <taxon>Fungi</taxon>
        <taxon>Dikarya</taxon>
        <taxon>Ascomycota</taxon>
        <taxon>Pezizomycotina</taxon>
        <taxon>Dothideomycetes</taxon>
        <taxon>Pleosporomycetidae</taxon>
        <taxon>Pleosporales</taxon>
        <taxon>Sporormiaceae</taxon>
        <taxon>Westerdykella</taxon>
    </lineage>
</organism>
<protein>
    <submittedName>
        <fullName evidence="2">Uncharacterized protein</fullName>
    </submittedName>
</protein>
<keyword evidence="3" id="KW-1185">Reference proteome</keyword>
<keyword evidence="1" id="KW-0175">Coiled coil</keyword>
<dbReference type="Proteomes" id="UP000800097">
    <property type="component" value="Unassembled WGS sequence"/>
</dbReference>
<evidence type="ECO:0000313" key="2">
    <source>
        <dbReference type="EMBL" id="KAF2280789.1"/>
    </source>
</evidence>
<dbReference type="AlphaFoldDB" id="A0A6A6K0B4"/>
<dbReference type="OrthoDB" id="7984201at2759"/>